<evidence type="ECO:0000256" key="1">
    <source>
        <dbReference type="ARBA" id="ARBA00004167"/>
    </source>
</evidence>
<dbReference type="PROSITE" id="PS51781">
    <property type="entry name" value="SH3B"/>
    <property type="match status" value="1"/>
</dbReference>
<keyword evidence="4 7" id="KW-1133">Transmembrane helix</keyword>
<keyword evidence="3 8" id="KW-0732">Signal</keyword>
<dbReference type="AlphaFoldDB" id="A0A975BF31"/>
<evidence type="ECO:0000313" key="11">
    <source>
        <dbReference type="Proteomes" id="UP000663722"/>
    </source>
</evidence>
<comment type="subcellular location">
    <subcellularLocation>
        <location evidence="1">Membrane</location>
        <topology evidence="1">Single-pass membrane protein</topology>
    </subcellularLocation>
</comment>
<evidence type="ECO:0000256" key="8">
    <source>
        <dbReference type="SAM" id="SignalP"/>
    </source>
</evidence>
<dbReference type="NCBIfam" id="TIGR04211">
    <property type="entry name" value="SH3_and_anchor"/>
    <property type="match status" value="1"/>
</dbReference>
<dbReference type="Gene3D" id="2.30.30.40">
    <property type="entry name" value="SH3 Domains"/>
    <property type="match status" value="1"/>
</dbReference>
<dbReference type="InterPro" id="IPR003646">
    <property type="entry name" value="SH3-like_bac-type"/>
</dbReference>
<organism evidence="10 11">
    <name type="scientific">Desulfonema magnum</name>
    <dbReference type="NCBI Taxonomy" id="45655"/>
    <lineage>
        <taxon>Bacteria</taxon>
        <taxon>Pseudomonadati</taxon>
        <taxon>Thermodesulfobacteriota</taxon>
        <taxon>Desulfobacteria</taxon>
        <taxon>Desulfobacterales</taxon>
        <taxon>Desulfococcaceae</taxon>
        <taxon>Desulfonema</taxon>
    </lineage>
</organism>
<dbReference type="EMBL" id="CP061800">
    <property type="protein sequence ID" value="QTA84227.1"/>
    <property type="molecule type" value="Genomic_DNA"/>
</dbReference>
<dbReference type="SMART" id="SM00287">
    <property type="entry name" value="SH3b"/>
    <property type="match status" value="1"/>
</dbReference>
<keyword evidence="6" id="KW-0175">Coiled coil</keyword>
<protein>
    <submittedName>
        <fullName evidence="10">SH3 domain-contaning protein</fullName>
    </submittedName>
</protein>
<dbReference type="GO" id="GO:0016020">
    <property type="term" value="C:membrane"/>
    <property type="evidence" value="ECO:0007669"/>
    <property type="project" value="UniProtKB-SubCell"/>
</dbReference>
<dbReference type="KEGG" id="dmm:dnm_002210"/>
<feature type="transmembrane region" description="Helical" evidence="7">
    <location>
        <begin position="185"/>
        <end position="205"/>
    </location>
</feature>
<accession>A0A975BF31</accession>
<gene>
    <name evidence="10" type="ORF">dnm_002210</name>
</gene>
<evidence type="ECO:0000256" key="4">
    <source>
        <dbReference type="ARBA" id="ARBA00022989"/>
    </source>
</evidence>
<feature type="domain" description="SH3b" evidence="9">
    <location>
        <begin position="20"/>
        <end position="83"/>
    </location>
</feature>
<feature type="coiled-coil region" evidence="6">
    <location>
        <begin position="96"/>
        <end position="123"/>
    </location>
</feature>
<keyword evidence="5 7" id="KW-0472">Membrane</keyword>
<evidence type="ECO:0000256" key="3">
    <source>
        <dbReference type="ARBA" id="ARBA00022729"/>
    </source>
</evidence>
<feature type="chain" id="PRO_5037906621" evidence="8">
    <location>
        <begin position="21"/>
        <end position="215"/>
    </location>
</feature>
<evidence type="ECO:0000256" key="6">
    <source>
        <dbReference type="SAM" id="Coils"/>
    </source>
</evidence>
<evidence type="ECO:0000259" key="9">
    <source>
        <dbReference type="PROSITE" id="PS51781"/>
    </source>
</evidence>
<evidence type="ECO:0000256" key="2">
    <source>
        <dbReference type="ARBA" id="ARBA00022692"/>
    </source>
</evidence>
<dbReference type="Pfam" id="PF08239">
    <property type="entry name" value="SH3_3"/>
    <property type="match status" value="1"/>
</dbReference>
<feature type="signal peptide" evidence="8">
    <location>
        <begin position="1"/>
        <end position="20"/>
    </location>
</feature>
<proteinExistence type="predicted"/>
<evidence type="ECO:0000256" key="7">
    <source>
        <dbReference type="SAM" id="Phobius"/>
    </source>
</evidence>
<keyword evidence="11" id="KW-1185">Reference proteome</keyword>
<name>A0A975BF31_9BACT</name>
<dbReference type="Proteomes" id="UP000663722">
    <property type="component" value="Chromosome"/>
</dbReference>
<reference evidence="10" key="1">
    <citation type="journal article" date="2021" name="Microb. Physiol.">
        <title>Proteogenomic Insights into the Physiology of Marine, Sulfate-Reducing, Filamentous Desulfonema limicola and Desulfonema magnum.</title>
        <authorList>
            <person name="Schnaars V."/>
            <person name="Wohlbrand L."/>
            <person name="Scheve S."/>
            <person name="Hinrichs C."/>
            <person name="Reinhardt R."/>
            <person name="Rabus R."/>
        </authorList>
    </citation>
    <scope>NUCLEOTIDE SEQUENCE</scope>
    <source>
        <strain evidence="10">4be13</strain>
    </source>
</reference>
<evidence type="ECO:0000256" key="5">
    <source>
        <dbReference type="ARBA" id="ARBA00023136"/>
    </source>
</evidence>
<dbReference type="RefSeq" id="WP_207680812.1">
    <property type="nucleotide sequence ID" value="NZ_CP061800.1"/>
</dbReference>
<evidence type="ECO:0000313" key="10">
    <source>
        <dbReference type="EMBL" id="QTA84227.1"/>
    </source>
</evidence>
<sequence>MKKCVFIGICLLLFSTVAEAETMYVSEIKITMRLGPGNNRKILSMLSTGQPVEILEKGQGWTNIRLEDGKKGWVLSRYLTSQRPPVFASEALIKRCDSLSLHVTSLEEENSRLKEEIERLTSGFSDDEKAFDELSKSYEKLKIGCSDFLEVETAYKKAAFQLAEQRKKNAKTEAELKEIRKDQRLWWVLSGAGVLLLGIVLGAVGRGQSRRSSLI</sequence>
<dbReference type="InterPro" id="IPR016476">
    <property type="entry name" value="SH3_dom_pro"/>
</dbReference>
<keyword evidence="2 7" id="KW-0812">Transmembrane</keyword>
<feature type="coiled-coil region" evidence="6">
    <location>
        <begin position="155"/>
        <end position="182"/>
    </location>
</feature>